<name>A0ABD2N8A2_9CUCU</name>
<proteinExistence type="predicted"/>
<dbReference type="AlphaFoldDB" id="A0ABD2N8A2"/>
<gene>
    <name evidence="1" type="ORF">HHI36_019732</name>
</gene>
<keyword evidence="2" id="KW-1185">Reference proteome</keyword>
<dbReference type="Proteomes" id="UP001516400">
    <property type="component" value="Unassembled WGS sequence"/>
</dbReference>
<protein>
    <submittedName>
        <fullName evidence="1">Uncharacterized protein</fullName>
    </submittedName>
</protein>
<evidence type="ECO:0000313" key="2">
    <source>
        <dbReference type="Proteomes" id="UP001516400"/>
    </source>
</evidence>
<evidence type="ECO:0000313" key="1">
    <source>
        <dbReference type="EMBL" id="KAL3274956.1"/>
    </source>
</evidence>
<sequence>MINRDNPLLSFMPRMEQFKKSIDYDYVVIDDDDFFQESDSEPENEVLRIDSDLEDLLDIATDNEMENSLDEFSEMELDYSENCRRS</sequence>
<reference evidence="1 2" key="1">
    <citation type="journal article" date="2021" name="BMC Biol.">
        <title>Horizontally acquired antibacterial genes associated with adaptive radiation of ladybird beetles.</title>
        <authorList>
            <person name="Li H.S."/>
            <person name="Tang X.F."/>
            <person name="Huang Y.H."/>
            <person name="Xu Z.Y."/>
            <person name="Chen M.L."/>
            <person name="Du X.Y."/>
            <person name="Qiu B.Y."/>
            <person name="Chen P.T."/>
            <person name="Zhang W."/>
            <person name="Slipinski A."/>
            <person name="Escalona H.E."/>
            <person name="Waterhouse R.M."/>
            <person name="Zwick A."/>
            <person name="Pang H."/>
        </authorList>
    </citation>
    <scope>NUCLEOTIDE SEQUENCE [LARGE SCALE GENOMIC DNA]</scope>
    <source>
        <strain evidence="1">SYSU2018</strain>
    </source>
</reference>
<dbReference type="EMBL" id="JABFTP020000083">
    <property type="protein sequence ID" value="KAL3274956.1"/>
    <property type="molecule type" value="Genomic_DNA"/>
</dbReference>
<accession>A0ABD2N8A2</accession>
<organism evidence="1 2">
    <name type="scientific">Cryptolaemus montrouzieri</name>
    <dbReference type="NCBI Taxonomy" id="559131"/>
    <lineage>
        <taxon>Eukaryota</taxon>
        <taxon>Metazoa</taxon>
        <taxon>Ecdysozoa</taxon>
        <taxon>Arthropoda</taxon>
        <taxon>Hexapoda</taxon>
        <taxon>Insecta</taxon>
        <taxon>Pterygota</taxon>
        <taxon>Neoptera</taxon>
        <taxon>Endopterygota</taxon>
        <taxon>Coleoptera</taxon>
        <taxon>Polyphaga</taxon>
        <taxon>Cucujiformia</taxon>
        <taxon>Coccinelloidea</taxon>
        <taxon>Coccinellidae</taxon>
        <taxon>Scymninae</taxon>
        <taxon>Scymnini</taxon>
        <taxon>Cryptolaemus</taxon>
    </lineage>
</organism>
<comment type="caution">
    <text evidence="1">The sequence shown here is derived from an EMBL/GenBank/DDBJ whole genome shotgun (WGS) entry which is preliminary data.</text>
</comment>